<dbReference type="Pfam" id="PF07690">
    <property type="entry name" value="MFS_1"/>
    <property type="match status" value="1"/>
</dbReference>
<dbReference type="InterPro" id="IPR011701">
    <property type="entry name" value="MFS"/>
</dbReference>
<feature type="transmembrane region" description="Helical" evidence="7">
    <location>
        <begin position="20"/>
        <end position="42"/>
    </location>
</feature>
<sequence>MIHLHSLKNLPTWRRNLFVLWFGVFMTGMGLSEVLPFLSLYIDELGTFTKSSLTIYSSLVFSAAFLVMALVSPLWGRLADKKGRKLMLLRASFGMAVVFFLMGFVTNVWQLMALRALQGAFGGFISNANALIAVQAPKNRAGQALSILVTGSTAGTLLGPLLGGVLASVFGYRFSFHITGVILFVVFLLTFFFVKEDVSTFRLAADQQKQATEPTKNLQTVIQNRFVLFLLLTTLSVQIVNLAINPILSLFVKELITTGGNITLMAGFVAAMPGISTIIAAPTFGKLGDRYGTTNILFFGFAFACIIFFLTGFVHSITGLLLLRFLTGISDAALIPSIQTLLTKETPQADTSLIFSYNQSFQSIGSVMGPLAGGVLANLFDYNGIFFFSSILMLLNLVSFYVTRKRQAH</sequence>
<dbReference type="PANTHER" id="PTHR43414:SF1">
    <property type="entry name" value="PEPTIDE PERMEASE"/>
    <property type="match status" value="1"/>
</dbReference>
<dbReference type="InterPro" id="IPR020846">
    <property type="entry name" value="MFS_dom"/>
</dbReference>
<evidence type="ECO:0000256" key="5">
    <source>
        <dbReference type="ARBA" id="ARBA00022989"/>
    </source>
</evidence>
<evidence type="ECO:0000259" key="8">
    <source>
        <dbReference type="PROSITE" id="PS50850"/>
    </source>
</evidence>
<protein>
    <submittedName>
        <fullName evidence="9">MFS transporter</fullName>
    </submittedName>
</protein>
<feature type="transmembrane region" description="Helical" evidence="7">
    <location>
        <begin position="54"/>
        <end position="75"/>
    </location>
</feature>
<reference evidence="10" key="1">
    <citation type="journal article" date="2019" name="Int. J. Syst. Evol. Microbiol.">
        <title>The Global Catalogue of Microorganisms (GCM) 10K type strain sequencing project: providing services to taxonomists for standard genome sequencing and annotation.</title>
        <authorList>
            <consortium name="The Broad Institute Genomics Platform"/>
            <consortium name="The Broad Institute Genome Sequencing Center for Infectious Disease"/>
            <person name="Wu L."/>
            <person name="Ma J."/>
        </authorList>
    </citation>
    <scope>NUCLEOTIDE SEQUENCE [LARGE SCALE GENOMIC DNA]</scope>
    <source>
        <strain evidence="10">TISTR 932</strain>
    </source>
</reference>
<feature type="transmembrane region" description="Helical" evidence="7">
    <location>
        <begin position="226"/>
        <end position="244"/>
    </location>
</feature>
<dbReference type="PROSITE" id="PS50850">
    <property type="entry name" value="MFS"/>
    <property type="match status" value="1"/>
</dbReference>
<feature type="transmembrane region" description="Helical" evidence="7">
    <location>
        <begin position="264"/>
        <end position="284"/>
    </location>
</feature>
<feature type="transmembrane region" description="Helical" evidence="7">
    <location>
        <begin position="87"/>
        <end position="106"/>
    </location>
</feature>
<evidence type="ECO:0000256" key="3">
    <source>
        <dbReference type="ARBA" id="ARBA00022475"/>
    </source>
</evidence>
<feature type="transmembrane region" description="Helical" evidence="7">
    <location>
        <begin position="144"/>
        <end position="170"/>
    </location>
</feature>
<dbReference type="EMBL" id="JBHUMO010000018">
    <property type="protein sequence ID" value="MFD2728442.1"/>
    <property type="molecule type" value="Genomic_DNA"/>
</dbReference>
<keyword evidence="5 7" id="KW-1133">Transmembrane helix</keyword>
<dbReference type="SUPFAM" id="SSF103473">
    <property type="entry name" value="MFS general substrate transporter"/>
    <property type="match status" value="1"/>
</dbReference>
<keyword evidence="3" id="KW-1003">Cell membrane</keyword>
<evidence type="ECO:0000313" key="10">
    <source>
        <dbReference type="Proteomes" id="UP001597427"/>
    </source>
</evidence>
<comment type="subcellular location">
    <subcellularLocation>
        <location evidence="1">Cell membrane</location>
        <topology evidence="1">Multi-pass membrane protein</topology>
    </subcellularLocation>
</comment>
<evidence type="ECO:0000256" key="4">
    <source>
        <dbReference type="ARBA" id="ARBA00022692"/>
    </source>
</evidence>
<name>A0ABW5TH33_9ENTE</name>
<feature type="transmembrane region" description="Helical" evidence="7">
    <location>
        <begin position="176"/>
        <end position="194"/>
    </location>
</feature>
<feature type="transmembrane region" description="Helical" evidence="7">
    <location>
        <begin position="385"/>
        <end position="403"/>
    </location>
</feature>
<evidence type="ECO:0000256" key="7">
    <source>
        <dbReference type="SAM" id="Phobius"/>
    </source>
</evidence>
<dbReference type="InterPro" id="IPR036259">
    <property type="entry name" value="MFS_trans_sf"/>
</dbReference>
<dbReference type="PRINTS" id="PR01035">
    <property type="entry name" value="TCRTETA"/>
</dbReference>
<proteinExistence type="predicted"/>
<dbReference type="Proteomes" id="UP001597427">
    <property type="component" value="Unassembled WGS sequence"/>
</dbReference>
<accession>A0ABW5TH33</accession>
<keyword evidence="2" id="KW-0813">Transport</keyword>
<gene>
    <name evidence="9" type="ORF">ACFSR0_03190</name>
</gene>
<dbReference type="RefSeq" id="WP_379979846.1">
    <property type="nucleotide sequence ID" value="NZ_JBHUMO010000018.1"/>
</dbReference>
<evidence type="ECO:0000256" key="2">
    <source>
        <dbReference type="ARBA" id="ARBA00022448"/>
    </source>
</evidence>
<feature type="transmembrane region" description="Helical" evidence="7">
    <location>
        <begin position="112"/>
        <end position="132"/>
    </location>
</feature>
<organism evidence="9 10">
    <name type="scientific">Enterococcus camelliae</name>
    <dbReference type="NCBI Taxonomy" id="453959"/>
    <lineage>
        <taxon>Bacteria</taxon>
        <taxon>Bacillati</taxon>
        <taxon>Bacillota</taxon>
        <taxon>Bacilli</taxon>
        <taxon>Lactobacillales</taxon>
        <taxon>Enterococcaceae</taxon>
        <taxon>Enterococcus</taxon>
    </lineage>
</organism>
<dbReference type="Gene3D" id="1.20.1250.20">
    <property type="entry name" value="MFS general substrate transporter like domains"/>
    <property type="match status" value="2"/>
</dbReference>
<evidence type="ECO:0000256" key="6">
    <source>
        <dbReference type="ARBA" id="ARBA00023136"/>
    </source>
</evidence>
<feature type="domain" description="Major facilitator superfamily (MFS) profile" evidence="8">
    <location>
        <begin position="16"/>
        <end position="407"/>
    </location>
</feature>
<feature type="transmembrane region" description="Helical" evidence="7">
    <location>
        <begin position="296"/>
        <end position="317"/>
    </location>
</feature>
<comment type="caution">
    <text evidence="9">The sequence shown here is derived from an EMBL/GenBank/DDBJ whole genome shotgun (WGS) entry which is preliminary data.</text>
</comment>
<evidence type="ECO:0000256" key="1">
    <source>
        <dbReference type="ARBA" id="ARBA00004651"/>
    </source>
</evidence>
<keyword evidence="4 7" id="KW-0812">Transmembrane</keyword>
<dbReference type="PANTHER" id="PTHR43414">
    <property type="entry name" value="MULTIDRUG RESISTANCE PROTEIN MDTG"/>
    <property type="match status" value="1"/>
</dbReference>
<keyword evidence="6 7" id="KW-0472">Membrane</keyword>
<dbReference type="InterPro" id="IPR001958">
    <property type="entry name" value="Tet-R_TetA/multi-R_MdtG-like"/>
</dbReference>
<keyword evidence="10" id="KW-1185">Reference proteome</keyword>
<evidence type="ECO:0000313" key="9">
    <source>
        <dbReference type="EMBL" id="MFD2728442.1"/>
    </source>
</evidence>